<reference evidence="4 5" key="1">
    <citation type="submission" date="2022-06" db="EMBL/GenBank/DDBJ databases">
        <title>Genomic Encyclopedia of Archaeal and Bacterial Type Strains, Phase II (KMG-II): from individual species to whole genera.</title>
        <authorList>
            <person name="Goeker M."/>
        </authorList>
    </citation>
    <scope>NUCLEOTIDE SEQUENCE [LARGE SCALE GENOMIC DNA]</scope>
    <source>
        <strain evidence="4 5">DSM 40477</strain>
    </source>
</reference>
<evidence type="ECO:0000256" key="2">
    <source>
        <dbReference type="SAM" id="MobiDB-lite"/>
    </source>
</evidence>
<feature type="compositionally biased region" description="Acidic residues" evidence="2">
    <location>
        <begin position="65"/>
        <end position="78"/>
    </location>
</feature>
<comment type="similarity">
    <text evidence="1">Belongs to the LytR/CpsA/Psr (LCP) family.</text>
</comment>
<organism evidence="4 5">
    <name type="scientific">Streptoalloteichus tenebrarius (strain ATCC 17920 / DSM 40477 / JCM 4838 / CBS 697.72 / NBRC 16177 / NCIMB 11028 / NRRL B-12390 / A12253. 1 / ISP 5477)</name>
    <name type="common">Streptomyces tenebrarius</name>
    <dbReference type="NCBI Taxonomy" id="1933"/>
    <lineage>
        <taxon>Bacteria</taxon>
        <taxon>Bacillati</taxon>
        <taxon>Actinomycetota</taxon>
        <taxon>Actinomycetes</taxon>
        <taxon>Pseudonocardiales</taxon>
        <taxon>Pseudonocardiaceae</taxon>
        <taxon>Streptoalloteichus</taxon>
    </lineage>
</organism>
<dbReference type="Proteomes" id="UP001205311">
    <property type="component" value="Unassembled WGS sequence"/>
</dbReference>
<dbReference type="RefSeq" id="WP_372502622.1">
    <property type="nucleotide sequence ID" value="NZ_JAMTCP010000010.1"/>
</dbReference>
<keyword evidence="5" id="KW-1185">Reference proteome</keyword>
<feature type="domain" description="Cell envelope-related transcriptional attenuator" evidence="3">
    <location>
        <begin position="189"/>
        <end position="359"/>
    </location>
</feature>
<dbReference type="InterPro" id="IPR004474">
    <property type="entry name" value="LytR_CpsA_psr"/>
</dbReference>
<proteinExistence type="inferred from homology"/>
<dbReference type="EMBL" id="JAMTCP010000010">
    <property type="protein sequence ID" value="MCP2258645.1"/>
    <property type="molecule type" value="Genomic_DNA"/>
</dbReference>
<evidence type="ECO:0000313" key="4">
    <source>
        <dbReference type="EMBL" id="MCP2258645.1"/>
    </source>
</evidence>
<comment type="caution">
    <text evidence="4">The sequence shown here is derived from an EMBL/GenBank/DDBJ whole genome shotgun (WGS) entry which is preliminary data.</text>
</comment>
<accession>A0ABT1HSZ1</accession>
<evidence type="ECO:0000313" key="5">
    <source>
        <dbReference type="Proteomes" id="UP001205311"/>
    </source>
</evidence>
<evidence type="ECO:0000259" key="3">
    <source>
        <dbReference type="Pfam" id="PF03816"/>
    </source>
</evidence>
<dbReference type="Pfam" id="PF03816">
    <property type="entry name" value="LytR_cpsA_psr"/>
    <property type="match status" value="1"/>
</dbReference>
<evidence type="ECO:0000256" key="1">
    <source>
        <dbReference type="ARBA" id="ARBA00006068"/>
    </source>
</evidence>
<feature type="compositionally biased region" description="Gly residues" evidence="2">
    <location>
        <begin position="26"/>
        <end position="35"/>
    </location>
</feature>
<protein>
    <submittedName>
        <fullName evidence="4">Transcriptional attenuator, LytR family</fullName>
    </submittedName>
</protein>
<dbReference type="InterPro" id="IPR050922">
    <property type="entry name" value="LytR/CpsA/Psr_CW_biosynth"/>
</dbReference>
<feature type="region of interest" description="Disordered" evidence="2">
    <location>
        <begin position="1"/>
        <end position="93"/>
    </location>
</feature>
<dbReference type="Gene3D" id="3.40.630.190">
    <property type="entry name" value="LCP protein"/>
    <property type="match status" value="1"/>
</dbReference>
<name>A0ABT1HSZ1_STRSD</name>
<dbReference type="NCBIfam" id="TIGR00350">
    <property type="entry name" value="lytR_cpsA_psr"/>
    <property type="match status" value="1"/>
</dbReference>
<dbReference type="PANTHER" id="PTHR33392">
    <property type="entry name" value="POLYISOPRENYL-TEICHOIC ACID--PEPTIDOGLYCAN TEICHOIC ACID TRANSFERASE TAGU"/>
    <property type="match status" value="1"/>
</dbReference>
<sequence>MEDRPARTGSGEERPEGEARPPAPEGVGGGVGGGPDADDARHPGREDDGTAPVEAGSPREPVDAPTDESAEESAEESGQESGEPGEGERGRPGRAGRVALVAGRTVVALASAAALTASGLAWSTVDKLNDRVPTTDILGDVPVLPSTPADDGATDILLVGSDSRTDAQGNPLPAHVLRKLRTEGTNTLNTDTMILVRVPHSGGRAHAVSIPRDTYVPIPDHREDKINAAYGVTKARAAQRLREQGQTDPTRVEQESDQAGRRALVQTVQELTGVRVDHYAEVNLYGFYLLTEALGGVEVCLNHATSDPNSGARFRAGVQTVSGGDALAFVRQRDNLPRGDLDRIVRQQAFLASAVNKVLSTGTLTDPDRLSGLLEAAQRSVVLDQGWDMLGFAQQMQGISAGSVDFVTIPVTQVGARNDRGQSIITVDADQVRRFVADLAPPGQGSGPSSGPTSGPTSAPASGPASAGPTSGGTTSGTPANGHRVAGGTMFRPDGADAGSPGGQVRRGQPDGGVTNAAPLVSGGVPCVN</sequence>
<gene>
    <name evidence="4" type="ORF">LX15_002343</name>
</gene>
<feature type="compositionally biased region" description="Basic and acidic residues" evidence="2">
    <location>
        <begin position="38"/>
        <end position="48"/>
    </location>
</feature>
<feature type="compositionally biased region" description="Low complexity" evidence="2">
    <location>
        <begin position="440"/>
        <end position="469"/>
    </location>
</feature>
<feature type="compositionally biased region" description="Basic and acidic residues" evidence="2">
    <location>
        <begin position="1"/>
        <end position="19"/>
    </location>
</feature>
<feature type="region of interest" description="Disordered" evidence="2">
    <location>
        <begin position="438"/>
        <end position="529"/>
    </location>
</feature>
<dbReference type="PANTHER" id="PTHR33392:SF6">
    <property type="entry name" value="POLYISOPRENYL-TEICHOIC ACID--PEPTIDOGLYCAN TEICHOIC ACID TRANSFERASE TAGU"/>
    <property type="match status" value="1"/>
</dbReference>